<sequence length="339" mass="39495">MAIGIFEYDAFNNFFLFNTAGKKYIAFLLAIIWLFIISSYAKSLFNHSLRKMHFQNEIKSFAIGTWVAGTSVCSTIIYNQFSELQVVSKIIMIANGLFWAYFIYICIRNFKKLMKKDFFINAHGIILLSTVSTQSLVVGFTNIFRDNYYIHMINECLFFLGVGFYILSLMIIINRYFTSYKTLDIKVDWYNTNCVIHGAMSITGLAGVISHTIPANVTILMWYWVLAWFILIEFIEIYRACVRLNQMGLINGLLKYDVSQWTRNFTFGMLFAFTLKLPTNEMPQFFIIIRQFILHYGVVVVLVLLLCEMILFLKENMTLKYLTLVSSSDTTQKEKYISK</sequence>
<feature type="transmembrane region" description="Helical" evidence="1">
    <location>
        <begin position="87"/>
        <end position="106"/>
    </location>
</feature>
<keyword evidence="1" id="KW-1133">Transmembrane helix</keyword>
<evidence type="ECO:0000313" key="2">
    <source>
        <dbReference type="EMBL" id="QQZ11169.1"/>
    </source>
</evidence>
<keyword evidence="1" id="KW-0472">Membrane</keyword>
<keyword evidence="3" id="KW-1185">Reference proteome</keyword>
<gene>
    <name evidence="2" type="ORF">I5776_09890</name>
</gene>
<feature type="transmembrane region" description="Helical" evidence="1">
    <location>
        <begin position="24"/>
        <end position="41"/>
    </location>
</feature>
<dbReference type="InterPro" id="IPR038665">
    <property type="entry name" value="Voltage-dep_anion_channel_sf"/>
</dbReference>
<name>A0ABX7E5Z3_9BACI</name>
<feature type="transmembrane region" description="Helical" evidence="1">
    <location>
        <begin position="221"/>
        <end position="241"/>
    </location>
</feature>
<feature type="transmembrane region" description="Helical" evidence="1">
    <location>
        <begin position="61"/>
        <end position="81"/>
    </location>
</feature>
<feature type="transmembrane region" description="Helical" evidence="1">
    <location>
        <begin position="285"/>
        <end position="313"/>
    </location>
</feature>
<feature type="transmembrane region" description="Helical" evidence="1">
    <location>
        <begin position="157"/>
        <end position="177"/>
    </location>
</feature>
<dbReference type="Proteomes" id="UP000595691">
    <property type="component" value="Chromosome"/>
</dbReference>
<accession>A0ABX7E5Z3</accession>
<evidence type="ECO:0000313" key="3">
    <source>
        <dbReference type="Proteomes" id="UP000595691"/>
    </source>
</evidence>
<evidence type="ECO:0000256" key="1">
    <source>
        <dbReference type="SAM" id="Phobius"/>
    </source>
</evidence>
<proteinExistence type="predicted"/>
<dbReference type="EMBL" id="CP065425">
    <property type="protein sequence ID" value="QQZ11169.1"/>
    <property type="molecule type" value="Genomic_DNA"/>
</dbReference>
<protein>
    <submittedName>
        <fullName evidence="2">Uncharacterized protein</fullName>
    </submittedName>
</protein>
<dbReference type="RefSeq" id="WP_202780441.1">
    <property type="nucleotide sequence ID" value="NZ_CP065425.1"/>
</dbReference>
<feature type="transmembrane region" description="Helical" evidence="1">
    <location>
        <begin position="189"/>
        <end position="209"/>
    </location>
</feature>
<feature type="transmembrane region" description="Helical" evidence="1">
    <location>
        <begin position="118"/>
        <end position="137"/>
    </location>
</feature>
<keyword evidence="1" id="KW-0812">Transmembrane</keyword>
<reference evidence="2 3" key="1">
    <citation type="submission" date="2020-11" db="EMBL/GenBank/DDBJ databases">
        <title>Taxonomic evaluation of the Bacillus sporothermodurans group of bacteria based on whole genome sequences.</title>
        <authorList>
            <person name="Fiedler G."/>
            <person name="Herbstmann A.-D."/>
            <person name="Doll E."/>
            <person name="Wenning M."/>
            <person name="Brinks E."/>
            <person name="Kabisch J."/>
            <person name="Breitenwieser F."/>
            <person name="Lappann M."/>
            <person name="Boehnlein C."/>
            <person name="Franz C."/>
        </authorList>
    </citation>
    <scope>NUCLEOTIDE SEQUENCE [LARGE SCALE GENOMIC DNA]</scope>
    <source>
        <strain evidence="2 3">JCM 19841</strain>
    </source>
</reference>
<dbReference type="Gene3D" id="1.50.10.150">
    <property type="entry name" value="Voltage-dependent anion channel"/>
    <property type="match status" value="1"/>
</dbReference>
<organism evidence="2 3">
    <name type="scientific">Heyndrickxia vini</name>
    <dbReference type="NCBI Taxonomy" id="1476025"/>
    <lineage>
        <taxon>Bacteria</taxon>
        <taxon>Bacillati</taxon>
        <taxon>Bacillota</taxon>
        <taxon>Bacilli</taxon>
        <taxon>Bacillales</taxon>
        <taxon>Bacillaceae</taxon>
        <taxon>Heyndrickxia</taxon>
    </lineage>
</organism>